<reference evidence="1 2" key="1">
    <citation type="submission" date="2018-11" db="EMBL/GenBank/DDBJ databases">
        <authorList>
            <consortium name="Pathogen Informatics"/>
        </authorList>
    </citation>
    <scope>NUCLEOTIDE SEQUENCE [LARGE SCALE GENOMIC DNA]</scope>
</reference>
<name>A0A3P6S223_CYLGO</name>
<sequence>MKLKKLTTSISEISNCTPRFIVGCGVGGQTNVVCATSVVSAISDTYGVDELSLITVAELAASEVAATVVAFDDDDDDERPDAAAAANDCTLDELLLLLLLFEPVKHM</sequence>
<evidence type="ECO:0000313" key="2">
    <source>
        <dbReference type="Proteomes" id="UP000271889"/>
    </source>
</evidence>
<dbReference type="EMBL" id="UYRV01015990">
    <property type="protein sequence ID" value="VDK61520.1"/>
    <property type="molecule type" value="Genomic_DNA"/>
</dbReference>
<dbReference type="Proteomes" id="UP000271889">
    <property type="component" value="Unassembled WGS sequence"/>
</dbReference>
<accession>A0A3P6S223</accession>
<protein>
    <submittedName>
        <fullName evidence="1">Uncharacterized protein</fullName>
    </submittedName>
</protein>
<gene>
    <name evidence="1" type="ORF">CGOC_LOCUS5321</name>
</gene>
<evidence type="ECO:0000313" key="1">
    <source>
        <dbReference type="EMBL" id="VDK61520.1"/>
    </source>
</evidence>
<keyword evidence="2" id="KW-1185">Reference proteome</keyword>
<organism evidence="1 2">
    <name type="scientific">Cylicostephanus goldi</name>
    <name type="common">Nematode worm</name>
    <dbReference type="NCBI Taxonomy" id="71465"/>
    <lineage>
        <taxon>Eukaryota</taxon>
        <taxon>Metazoa</taxon>
        <taxon>Ecdysozoa</taxon>
        <taxon>Nematoda</taxon>
        <taxon>Chromadorea</taxon>
        <taxon>Rhabditida</taxon>
        <taxon>Rhabditina</taxon>
        <taxon>Rhabditomorpha</taxon>
        <taxon>Strongyloidea</taxon>
        <taxon>Strongylidae</taxon>
        <taxon>Cylicostephanus</taxon>
    </lineage>
</organism>
<proteinExistence type="predicted"/>
<dbReference type="AlphaFoldDB" id="A0A3P6S223"/>